<dbReference type="AlphaFoldDB" id="A0A061QZ24"/>
<organism evidence="1">
    <name type="scientific">Tetraselmis sp. GSL018</name>
    <dbReference type="NCBI Taxonomy" id="582737"/>
    <lineage>
        <taxon>Eukaryota</taxon>
        <taxon>Viridiplantae</taxon>
        <taxon>Chlorophyta</taxon>
        <taxon>core chlorophytes</taxon>
        <taxon>Chlorodendrophyceae</taxon>
        <taxon>Chlorodendrales</taxon>
        <taxon>Chlorodendraceae</taxon>
        <taxon>Tetraselmis</taxon>
    </lineage>
</organism>
<proteinExistence type="predicted"/>
<dbReference type="EMBL" id="GBEZ01023190">
    <property type="protein sequence ID" value="JAC63680.1"/>
    <property type="molecule type" value="Transcribed_RNA"/>
</dbReference>
<evidence type="ECO:0000313" key="1">
    <source>
        <dbReference type="EMBL" id="JAC63680.1"/>
    </source>
</evidence>
<protein>
    <submittedName>
        <fullName evidence="1">Uncharacterized protein</fullName>
    </submittedName>
</protein>
<gene>
    <name evidence="1" type="ORF">TSPGSL018_20030</name>
</gene>
<accession>A0A061QZ24</accession>
<sequence length="161" mass="17784">MSAVKSLAAEIRKLASSEEFDLHGYEGSQVSDLVTAAFETPLQSTDYVRITFVVGGGKKCRQKYSPELPKELSQALAALGFQEDRGASACEQCQATYKYQHDTDKDLKFMHVFPRVEIGACHGGFPLLTNTRGKGRESIVCPSILYTAFSIPSHSWYLLLV</sequence>
<name>A0A061QZ24_9CHLO</name>
<reference evidence="1" key="1">
    <citation type="submission" date="2014-05" db="EMBL/GenBank/DDBJ databases">
        <title>The transcriptome of the halophilic microalga Tetraselmis sp. GSL018 isolated from the Great Salt Lake, Utah.</title>
        <authorList>
            <person name="Jinkerson R.E."/>
            <person name="D'Adamo S."/>
            <person name="Posewitz M.C."/>
        </authorList>
    </citation>
    <scope>NUCLEOTIDE SEQUENCE</scope>
    <source>
        <strain evidence="1">GSL018</strain>
    </source>
</reference>